<sequence>MIFNKWFNFANYQKRLRRLYITKRYRIIPEIPSEEESKRILENYKSFPFSLVPKEYMDPIKFKDLNLLRGEIVELWWITSRKNISNVPKYFLYEYGINYSETVDKLHNLDLLTSDNQLTQLGRSLIKNSAQIIWEHKAAKSINEDGKIEYSSDKDVHGNFFEVKRVRYPRKKTEEKLDDYFCHSNLRIQYLWNIKKYNQCEKEALEQISRGNKYPLIYQILAQLYRKSKLYEKEADILKQGIQAQIDIHNPGVAKRDFKRRLVKVNELIRNTSHE</sequence>
<name>A0A5R9CXA9_9LACO</name>
<accession>A0A5R9CXA9</accession>
<dbReference type="RefSeq" id="WP_138467271.1">
    <property type="nucleotide sequence ID" value="NZ_VBSX01000005.1"/>
</dbReference>
<evidence type="ECO:0000313" key="1">
    <source>
        <dbReference type="EMBL" id="TLQ20465.1"/>
    </source>
</evidence>
<dbReference type="AlphaFoldDB" id="A0A5R9CXA9"/>
<organism evidence="1 2">
    <name type="scientific">Lentilactobacillus parafarraginis</name>
    <dbReference type="NCBI Taxonomy" id="390842"/>
    <lineage>
        <taxon>Bacteria</taxon>
        <taxon>Bacillati</taxon>
        <taxon>Bacillota</taxon>
        <taxon>Bacilli</taxon>
        <taxon>Lactobacillales</taxon>
        <taxon>Lactobacillaceae</taxon>
        <taxon>Lentilactobacillus</taxon>
    </lineage>
</organism>
<dbReference type="Proteomes" id="UP000305100">
    <property type="component" value="Unassembled WGS sequence"/>
</dbReference>
<dbReference type="EMBL" id="VBSX01000005">
    <property type="protein sequence ID" value="TLQ20465.1"/>
    <property type="molecule type" value="Genomic_DNA"/>
</dbReference>
<protein>
    <submittedName>
        <fullName evidence="1">Uncharacterized protein</fullName>
    </submittedName>
</protein>
<comment type="caution">
    <text evidence="1">The sequence shown here is derived from an EMBL/GenBank/DDBJ whole genome shotgun (WGS) entry which is preliminary data.</text>
</comment>
<dbReference type="OrthoDB" id="2298001at2"/>
<proteinExistence type="predicted"/>
<evidence type="ECO:0000313" key="2">
    <source>
        <dbReference type="Proteomes" id="UP000305100"/>
    </source>
</evidence>
<reference evidence="1 2" key="1">
    <citation type="submission" date="2019-05" db="EMBL/GenBank/DDBJ databases">
        <title>The metagenome of a microbial culture collection derived from dairy environment covers the genomic content of the human microbiome.</title>
        <authorList>
            <person name="Roder T."/>
            <person name="Wuthrich D."/>
            <person name="Sattari Z."/>
            <person name="Von Ah U."/>
            <person name="Bar C."/>
            <person name="Ronchi F."/>
            <person name="Macpherson A.J."/>
            <person name="Ganal-Vonarburg S.C."/>
            <person name="Bruggmann R."/>
            <person name="Vergeres G."/>
        </authorList>
    </citation>
    <scope>NUCLEOTIDE SEQUENCE [LARGE SCALE GENOMIC DNA]</scope>
    <source>
        <strain evidence="1 2">FAM 1079</strain>
    </source>
</reference>
<gene>
    <name evidence="1" type="ORF">FEZ41_03550</name>
</gene>